<accession>A0A1V6RYK7</accession>
<keyword evidence="2" id="KW-1185">Reference proteome</keyword>
<comment type="caution">
    <text evidence="1">The sequence shown here is derived from an EMBL/GenBank/DDBJ whole genome shotgun (WGS) entry which is preliminary data.</text>
</comment>
<evidence type="ECO:0000313" key="2">
    <source>
        <dbReference type="Proteomes" id="UP000191518"/>
    </source>
</evidence>
<proteinExistence type="predicted"/>
<dbReference type="AlphaFoldDB" id="A0A1V6RYK7"/>
<name>A0A1V6RYK7_9EURO</name>
<dbReference type="Proteomes" id="UP000191518">
    <property type="component" value="Unassembled WGS sequence"/>
</dbReference>
<dbReference type="EMBL" id="MDYP01000017">
    <property type="protein sequence ID" value="OQE06599.1"/>
    <property type="molecule type" value="Genomic_DNA"/>
</dbReference>
<gene>
    <name evidence="1" type="ORF">PENVUL_c017G06136</name>
</gene>
<sequence>MDPHALIITHHSTSSHYLG</sequence>
<reference evidence="2" key="1">
    <citation type="journal article" date="2017" name="Nat. Microbiol.">
        <title>Global analysis of biosynthetic gene clusters reveals vast potential of secondary metabolite production in Penicillium species.</title>
        <authorList>
            <person name="Nielsen J.C."/>
            <person name="Grijseels S."/>
            <person name="Prigent S."/>
            <person name="Ji B."/>
            <person name="Dainat J."/>
            <person name="Nielsen K.F."/>
            <person name="Frisvad J.C."/>
            <person name="Workman M."/>
            <person name="Nielsen J."/>
        </authorList>
    </citation>
    <scope>NUCLEOTIDE SEQUENCE [LARGE SCALE GENOMIC DNA]</scope>
    <source>
        <strain evidence="2">IBT 29486</strain>
    </source>
</reference>
<evidence type="ECO:0000313" key="1">
    <source>
        <dbReference type="EMBL" id="OQE06599.1"/>
    </source>
</evidence>
<protein>
    <submittedName>
        <fullName evidence="1">Uncharacterized protein</fullName>
    </submittedName>
</protein>
<organism evidence="1 2">
    <name type="scientific">Penicillium vulpinum</name>
    <dbReference type="NCBI Taxonomy" id="29845"/>
    <lineage>
        <taxon>Eukaryota</taxon>
        <taxon>Fungi</taxon>
        <taxon>Dikarya</taxon>
        <taxon>Ascomycota</taxon>
        <taxon>Pezizomycotina</taxon>
        <taxon>Eurotiomycetes</taxon>
        <taxon>Eurotiomycetidae</taxon>
        <taxon>Eurotiales</taxon>
        <taxon>Aspergillaceae</taxon>
        <taxon>Penicillium</taxon>
    </lineage>
</organism>